<comment type="similarity">
    <text evidence="2">Belongs to the glycosyl hydrolase 10 (cellulase F) family.</text>
</comment>
<dbReference type="InterPro" id="IPR017853">
    <property type="entry name" value="GH"/>
</dbReference>
<dbReference type="PANTHER" id="PTHR31490">
    <property type="entry name" value="GLYCOSYL HYDROLASE"/>
    <property type="match status" value="1"/>
</dbReference>
<evidence type="ECO:0000256" key="9">
    <source>
        <dbReference type="ARBA" id="ARBA00023326"/>
    </source>
</evidence>
<comment type="caution">
    <text evidence="11">The sequence shown here is derived from an EMBL/GenBank/DDBJ whole genome shotgun (WGS) entry which is preliminary data.</text>
</comment>
<keyword evidence="4 11" id="KW-0858">Xylan degradation</keyword>
<evidence type="ECO:0000256" key="3">
    <source>
        <dbReference type="ARBA" id="ARBA00012590"/>
    </source>
</evidence>
<keyword evidence="8 11" id="KW-0326">Glycosidase</keyword>
<evidence type="ECO:0000256" key="5">
    <source>
        <dbReference type="ARBA" id="ARBA00022729"/>
    </source>
</evidence>
<proteinExistence type="inferred from homology"/>
<evidence type="ECO:0000256" key="8">
    <source>
        <dbReference type="ARBA" id="ARBA00023295"/>
    </source>
</evidence>
<evidence type="ECO:0000256" key="4">
    <source>
        <dbReference type="ARBA" id="ARBA00022651"/>
    </source>
</evidence>
<dbReference type="EMBL" id="LNQE01000373">
    <property type="protein sequence ID" value="KUG27025.1"/>
    <property type="molecule type" value="Genomic_DNA"/>
</dbReference>
<keyword evidence="5" id="KW-0732">Signal</keyword>
<protein>
    <recommendedName>
        <fullName evidence="3">endo-1,4-beta-xylanase</fullName>
        <ecNumber evidence="3">3.2.1.8</ecNumber>
    </recommendedName>
</protein>
<name>A0A0W8G1R7_9ZZZZ</name>
<evidence type="ECO:0000256" key="6">
    <source>
        <dbReference type="ARBA" id="ARBA00022801"/>
    </source>
</evidence>
<sequence>MDRRKFIRNTLIGSVGTIAAANSILSAPTIFTSSRVPKSTLGGELIFKPIFIQKGMGPHLYDLVWATDKDWDTFYSNIGLGSDGIKISDSKGKEKFGINARWNVEGFGYTNITADNGGEFYELPPEGKSQEFILQYEFAKSRVARNERRIKLHSKNGWKPSTESAGLHAFSQTLFEDAKKVKNNKEKCAELSQKSLMYALWASEKIELDKANFEIARMGKRNDFFIGCDARAFYQMDQDIFLENFVPLFNYANITFVPQSNNAINRDFEPQRGKHNFTIREHLIDTLAEHGIKSQGRLLYWFHDCCMPDWMQGMKYDELLKYVDENTRKVTKHYGEKMYAWEMVNELHDWANEFHLDHKQINELTGIITNAAKETVPKVKRTINSCCPFAEYVGMKSYSGSPASYPQRTPVQFTRDILDAGIDIDIIEQQMYFPYRDLQDTIMLIERYEEFGKPMHISEIGCPGGPTEYSVKMTDQPFPPEEPYLWHHHWDEETQGDWIEQIYTLIYSKPYIKAGNWFDFVEPHSYIQNGALLKNIKGDKKASYHRFKKVVDRFI</sequence>
<evidence type="ECO:0000256" key="2">
    <source>
        <dbReference type="ARBA" id="ARBA00007495"/>
    </source>
</evidence>
<evidence type="ECO:0000259" key="10">
    <source>
        <dbReference type="Pfam" id="PF00331"/>
    </source>
</evidence>
<evidence type="ECO:0000256" key="7">
    <source>
        <dbReference type="ARBA" id="ARBA00023277"/>
    </source>
</evidence>
<keyword evidence="6 11" id="KW-0378">Hydrolase</keyword>
<gene>
    <name evidence="11" type="ORF">ASZ90_003130</name>
</gene>
<dbReference type="Pfam" id="PF00331">
    <property type="entry name" value="Glyco_hydro_10"/>
    <property type="match status" value="1"/>
</dbReference>
<dbReference type="InterPro" id="IPR044846">
    <property type="entry name" value="GH10"/>
</dbReference>
<dbReference type="Gene3D" id="3.20.20.80">
    <property type="entry name" value="Glycosidases"/>
    <property type="match status" value="1"/>
</dbReference>
<dbReference type="PANTHER" id="PTHR31490:SF88">
    <property type="entry name" value="BETA-XYLANASE"/>
    <property type="match status" value="1"/>
</dbReference>
<dbReference type="AlphaFoldDB" id="A0A0W8G1R7"/>
<evidence type="ECO:0000256" key="1">
    <source>
        <dbReference type="ARBA" id="ARBA00000681"/>
    </source>
</evidence>
<dbReference type="SUPFAM" id="SSF51445">
    <property type="entry name" value="(Trans)glycosidases"/>
    <property type="match status" value="1"/>
</dbReference>
<dbReference type="EC" id="3.2.1.8" evidence="3"/>
<keyword evidence="9" id="KW-0624">Polysaccharide degradation</keyword>
<keyword evidence="7" id="KW-0119">Carbohydrate metabolism</keyword>
<reference evidence="11" key="1">
    <citation type="journal article" date="2015" name="Proc. Natl. Acad. Sci. U.S.A.">
        <title>Networks of energetic and metabolic interactions define dynamics in microbial communities.</title>
        <authorList>
            <person name="Embree M."/>
            <person name="Liu J.K."/>
            <person name="Al-Bassam M.M."/>
            <person name="Zengler K."/>
        </authorList>
    </citation>
    <scope>NUCLEOTIDE SEQUENCE</scope>
</reference>
<dbReference type="InterPro" id="IPR001000">
    <property type="entry name" value="GH10_dom"/>
</dbReference>
<organism evidence="11">
    <name type="scientific">hydrocarbon metagenome</name>
    <dbReference type="NCBI Taxonomy" id="938273"/>
    <lineage>
        <taxon>unclassified sequences</taxon>
        <taxon>metagenomes</taxon>
        <taxon>ecological metagenomes</taxon>
    </lineage>
</organism>
<feature type="domain" description="GH10" evidence="10">
    <location>
        <begin position="261"/>
        <end position="489"/>
    </location>
</feature>
<accession>A0A0W8G1R7</accession>
<dbReference type="GO" id="GO:0045493">
    <property type="term" value="P:xylan catabolic process"/>
    <property type="evidence" value="ECO:0007669"/>
    <property type="project" value="UniProtKB-KW"/>
</dbReference>
<dbReference type="GO" id="GO:0031176">
    <property type="term" value="F:endo-1,4-beta-xylanase activity"/>
    <property type="evidence" value="ECO:0007669"/>
    <property type="project" value="UniProtKB-EC"/>
</dbReference>
<comment type="catalytic activity">
    <reaction evidence="1">
        <text>Endohydrolysis of (1-&gt;4)-beta-D-xylosidic linkages in xylans.</text>
        <dbReference type="EC" id="3.2.1.8"/>
    </reaction>
</comment>
<evidence type="ECO:0000313" key="11">
    <source>
        <dbReference type="EMBL" id="KUG27025.1"/>
    </source>
</evidence>